<gene>
    <name evidence="1" type="ORF">OFBG_00326</name>
</gene>
<organism evidence="1 2">
    <name type="scientific">Oxalobacter formigenes OXCC13</name>
    <dbReference type="NCBI Taxonomy" id="556269"/>
    <lineage>
        <taxon>Bacteria</taxon>
        <taxon>Pseudomonadati</taxon>
        <taxon>Pseudomonadota</taxon>
        <taxon>Betaproteobacteria</taxon>
        <taxon>Burkholderiales</taxon>
        <taxon>Oxalobacteraceae</taxon>
        <taxon>Oxalobacter</taxon>
    </lineage>
</organism>
<dbReference type="HOGENOM" id="CLU_147810_1_3_4"/>
<dbReference type="InterPro" id="IPR008767">
    <property type="entry name" value="Phage_SPP1_head-tail_adaptor"/>
</dbReference>
<dbReference type="OrthoDB" id="5460234at2"/>
<keyword evidence="2" id="KW-1185">Reference proteome</keyword>
<dbReference type="RefSeq" id="WP_005879674.1">
    <property type="nucleotide sequence ID" value="NZ_CP019430.1"/>
</dbReference>
<evidence type="ECO:0000313" key="2">
    <source>
        <dbReference type="Proteomes" id="UP000005089"/>
    </source>
</evidence>
<dbReference type="EMBL" id="GG658170">
    <property type="protein sequence ID" value="EEO29298.1"/>
    <property type="molecule type" value="Genomic_DNA"/>
</dbReference>
<dbReference type="Pfam" id="PF05521">
    <property type="entry name" value="Phage_HCP"/>
    <property type="match status" value="1"/>
</dbReference>
<dbReference type="InterPro" id="IPR038666">
    <property type="entry name" value="SSP1_head-tail_sf"/>
</dbReference>
<dbReference type="STRING" id="847.BRW83_1937"/>
<proteinExistence type="predicted"/>
<sequence length="106" mass="12134">MRAGELNRRVIIEKMVEVKDEFGASLQWIEYCTVWASVSDMTGREFIAAQSIKNEVTTRIIIRKRSDINIKIRIKFEGETYDVIAILNADKNTMMTLMCKKGVSDG</sequence>
<dbReference type="GeneID" id="77135769"/>
<dbReference type="NCBIfam" id="TIGR01563">
    <property type="entry name" value="gp16_SPP1"/>
    <property type="match status" value="1"/>
</dbReference>
<protein>
    <submittedName>
        <fullName evidence="1">Putative phage head-tail adaptor</fullName>
    </submittedName>
</protein>
<dbReference type="AlphaFoldDB" id="C3X7X2"/>
<dbReference type="Proteomes" id="UP000005089">
    <property type="component" value="Unassembled WGS sequence"/>
</dbReference>
<name>C3X7X2_OXAFO</name>
<evidence type="ECO:0000313" key="1">
    <source>
        <dbReference type="EMBL" id="EEO29298.1"/>
    </source>
</evidence>
<reference evidence="1 2" key="1">
    <citation type="submission" date="2009-02" db="EMBL/GenBank/DDBJ databases">
        <title>The Genome Sequence of Oxalobacter formigenes OXCC13.</title>
        <authorList>
            <consortium name="The Broad Institute Genome Sequencing Platform"/>
            <person name="Ward D."/>
            <person name="Young S.K."/>
            <person name="Kodira C.D."/>
            <person name="Zeng Q."/>
            <person name="Koehrsen M."/>
            <person name="Alvarado L."/>
            <person name="Berlin A."/>
            <person name="Borenstein D."/>
            <person name="Chen Z."/>
            <person name="Engels R."/>
            <person name="Freedman E."/>
            <person name="Gellesch M."/>
            <person name="Goldberg J."/>
            <person name="Griggs A."/>
            <person name="Gujja S."/>
            <person name="Heiman D."/>
            <person name="Hepburn T."/>
            <person name="Howarth C."/>
            <person name="Jen D."/>
            <person name="Larson L."/>
            <person name="Lewis B."/>
            <person name="Mehta T."/>
            <person name="Park D."/>
            <person name="Pearson M."/>
            <person name="Roberts A."/>
            <person name="Saif S."/>
            <person name="Shea T."/>
            <person name="Shenoy N."/>
            <person name="Sisk P."/>
            <person name="Stolte C."/>
            <person name="Sykes S."/>
            <person name="Walk T."/>
            <person name="White J."/>
            <person name="Yandava C."/>
            <person name="Allison M.J."/>
            <person name="Lander E."/>
            <person name="Nusbaum C."/>
            <person name="Galagan J."/>
            <person name="Birren B."/>
        </authorList>
    </citation>
    <scope>NUCLEOTIDE SEQUENCE [LARGE SCALE GENOMIC DNA]</scope>
    <source>
        <strain evidence="1 2">OXCC13</strain>
    </source>
</reference>
<accession>C3X7X2</accession>
<dbReference type="eggNOG" id="COG5614">
    <property type="taxonomic scope" value="Bacteria"/>
</dbReference>
<dbReference type="Gene3D" id="2.40.10.270">
    <property type="entry name" value="Bacteriophage SPP1 head-tail adaptor protein"/>
    <property type="match status" value="1"/>
</dbReference>